<evidence type="ECO:0000256" key="5">
    <source>
        <dbReference type="SAM" id="MobiDB-lite"/>
    </source>
</evidence>
<proteinExistence type="predicted"/>
<feature type="compositionally biased region" description="Polar residues" evidence="5">
    <location>
        <begin position="988"/>
        <end position="999"/>
    </location>
</feature>
<feature type="compositionally biased region" description="Low complexity" evidence="5">
    <location>
        <begin position="1025"/>
        <end position="1035"/>
    </location>
</feature>
<protein>
    <submittedName>
        <fullName evidence="7">Protein transporter Sec39</fullName>
    </submittedName>
</protein>
<feature type="compositionally biased region" description="Acidic residues" evidence="5">
    <location>
        <begin position="1039"/>
        <end position="1064"/>
    </location>
</feature>
<evidence type="ECO:0000256" key="4">
    <source>
        <dbReference type="ARBA" id="ARBA00022927"/>
    </source>
</evidence>
<feature type="compositionally biased region" description="Polar residues" evidence="5">
    <location>
        <begin position="1065"/>
        <end position="1084"/>
    </location>
</feature>
<dbReference type="OrthoDB" id="4206258at2759"/>
<dbReference type="InterPro" id="IPR013244">
    <property type="entry name" value="Sec39_domain"/>
</dbReference>
<evidence type="ECO:0000313" key="8">
    <source>
        <dbReference type="Proteomes" id="UP000242877"/>
    </source>
</evidence>
<gene>
    <name evidence="7" type="ORF">AAP_01744</name>
</gene>
<evidence type="ECO:0000256" key="1">
    <source>
        <dbReference type="ARBA" id="ARBA00004240"/>
    </source>
</evidence>
<feature type="domain" description="Sec39" evidence="6">
    <location>
        <begin position="15"/>
        <end position="801"/>
    </location>
</feature>
<evidence type="ECO:0000259" key="6">
    <source>
        <dbReference type="Pfam" id="PF08314"/>
    </source>
</evidence>
<dbReference type="PANTHER" id="PTHR40787:SF3">
    <property type="entry name" value="PROTEIN TRANSPORT PROTEIN SEC39"/>
    <property type="match status" value="1"/>
</dbReference>
<reference evidence="7 8" key="1">
    <citation type="journal article" date="2016" name="Genome Biol. Evol.">
        <title>Divergent and convergent evolution of fungal pathogenicity.</title>
        <authorList>
            <person name="Shang Y."/>
            <person name="Xiao G."/>
            <person name="Zheng P."/>
            <person name="Cen K."/>
            <person name="Zhan S."/>
            <person name="Wang C."/>
        </authorList>
    </citation>
    <scope>NUCLEOTIDE SEQUENCE [LARGE SCALE GENOMIC DNA]</scope>
    <source>
        <strain evidence="7 8">ARSEF 7405</strain>
    </source>
</reference>
<accession>A0A168AWB9</accession>
<feature type="region of interest" description="Disordered" evidence="5">
    <location>
        <begin position="951"/>
        <end position="1108"/>
    </location>
</feature>
<feature type="compositionally biased region" description="Basic and acidic residues" evidence="5">
    <location>
        <begin position="951"/>
        <end position="975"/>
    </location>
</feature>
<name>A0A168AWB9_9EURO</name>
<feature type="compositionally biased region" description="Polar residues" evidence="5">
    <location>
        <begin position="886"/>
        <end position="897"/>
    </location>
</feature>
<dbReference type="EMBL" id="AZGZ01000006">
    <property type="protein sequence ID" value="KZZ94444.1"/>
    <property type="molecule type" value="Genomic_DNA"/>
</dbReference>
<feature type="region of interest" description="Disordered" evidence="5">
    <location>
        <begin position="873"/>
        <end position="927"/>
    </location>
</feature>
<dbReference type="PANTHER" id="PTHR40787">
    <property type="entry name" value="SECRETED PROTEIN"/>
    <property type="match status" value="1"/>
</dbReference>
<evidence type="ECO:0000256" key="3">
    <source>
        <dbReference type="ARBA" id="ARBA00022824"/>
    </source>
</evidence>
<feature type="compositionally biased region" description="Basic and acidic residues" evidence="5">
    <location>
        <begin position="801"/>
        <end position="818"/>
    </location>
</feature>
<dbReference type="GO" id="GO:0015031">
    <property type="term" value="P:protein transport"/>
    <property type="evidence" value="ECO:0007669"/>
    <property type="project" value="UniProtKB-KW"/>
</dbReference>
<dbReference type="AlphaFoldDB" id="A0A168AWB9"/>
<dbReference type="GO" id="GO:0006890">
    <property type="term" value="P:retrograde vesicle-mediated transport, Golgi to endoplasmic reticulum"/>
    <property type="evidence" value="ECO:0007669"/>
    <property type="project" value="InterPro"/>
</dbReference>
<dbReference type="Proteomes" id="UP000242877">
    <property type="component" value="Unassembled WGS sequence"/>
</dbReference>
<dbReference type="Pfam" id="PF08314">
    <property type="entry name" value="Sec39"/>
    <property type="match status" value="1"/>
</dbReference>
<feature type="region of interest" description="Disordered" evidence="5">
    <location>
        <begin position="792"/>
        <end position="844"/>
    </location>
</feature>
<sequence length="1108" mass="123713">MTATGLEGLSDAHIVLLAVQQCLHRNISTLPYLRSRSRQVLTPELCYRIILTFLPETVHPNEYTYILEKLDQDAVDDREPVDLDVGAVTNLSASKAAKRVNRLKLLPLRCPGAHIDIENDNKKSLVEFLIHRAHRIDSETGLQPYILELVGPFLHISTSLRDWTVSTVLPLLRLNYEYFPDRIAGNLSLHIIESFDAASAVNFLLSGTETQAHGGQVGRDLRGLVGPWIYGACANKRRKSKQNDYSGSIDDWNEINEWLLSTSRRDFELAVEAVEQWGGPSDVHFGGYLGDQASPMPQSLLDELRKRYAQTAIACIYATTESGPEVLAGSSKMLSRIAHLMGYDGNLHLYINTPDLRPIPLDHASIPSIARPHLLQNSLSHPSNVLTSPNQHTFAFLDALLVSIRTLNKLGHVITCRTAADVCLLADEELQMLEFKSILEAFKLEKKGKRDWSATRDMLLWLRDWCREGSQRVPGRGLFWRLDQNEIEKLILQSMLLGEQQKLAVEIYAKEPRQTTLDMSDVEATVVSTILHCYDNATNGNKTRGRMKLASEILQAFSPYFPSTISFKRIRNLIEVTHSLSFYALTLQHGVPFQPVSIRVHKDPLSLIEKVLEQNKKAYVRVQDLLVIGRQLVAAGFRASEDDGKMVVTTNEGYDLILMTPRPTDEEARETKIAERRIISMAITSALDLDDFETANSFVMTRIAPPPSAFKKSSPDEVRDGDDDISWRAIFKAGNYRSQSLATAPLYKQIHRLSQRMELLSLTLLLVPSPKHLNEILAAWRRCDEEMKILRQRESEEEEEWAHRSDRIRMSGEMERPSRAGTTMPGGFASSSQSRRRNTEEDAPMGLFDVARGAARAFRKNAFPLRAKLDLSSATATAPPTGSALVSATESRTSTPLSDKARNSGELPRSESAASDHAKRPRKRDMVSSMVTGGLASGLGWVLGAQPVLRRESDADRTESQSEKEKDQELYDELGRGIGGNDVLSPVERQTNPTASTAPTHYGQHEEAGNDWDANWGDDDNEQHTTNTHGTTAANDHTDEVEVDDAWEANWGGDEEGVEEEETTSAENKPQTSAAPIHSTTTPTPAALHKKDDVEEVGEDWEANWGWD</sequence>
<feature type="compositionally biased region" description="Low complexity" evidence="5">
    <location>
        <begin position="873"/>
        <end position="884"/>
    </location>
</feature>
<organism evidence="7 8">
    <name type="scientific">Ascosphaera apis ARSEF 7405</name>
    <dbReference type="NCBI Taxonomy" id="392613"/>
    <lineage>
        <taxon>Eukaryota</taxon>
        <taxon>Fungi</taxon>
        <taxon>Dikarya</taxon>
        <taxon>Ascomycota</taxon>
        <taxon>Pezizomycotina</taxon>
        <taxon>Eurotiomycetes</taxon>
        <taxon>Eurotiomycetidae</taxon>
        <taxon>Onygenales</taxon>
        <taxon>Ascosphaeraceae</taxon>
        <taxon>Ascosphaera</taxon>
    </lineage>
</organism>
<keyword evidence="2" id="KW-0813">Transport</keyword>
<dbReference type="VEuPathDB" id="FungiDB:AAP_01744"/>
<keyword evidence="4" id="KW-0653">Protein transport</keyword>
<keyword evidence="3" id="KW-0256">Endoplasmic reticulum</keyword>
<comment type="caution">
    <text evidence="7">The sequence shown here is derived from an EMBL/GenBank/DDBJ whole genome shotgun (WGS) entry which is preliminary data.</text>
</comment>
<dbReference type="GO" id="GO:0005783">
    <property type="term" value="C:endoplasmic reticulum"/>
    <property type="evidence" value="ECO:0007669"/>
    <property type="project" value="UniProtKB-SubCell"/>
</dbReference>
<evidence type="ECO:0000256" key="2">
    <source>
        <dbReference type="ARBA" id="ARBA00022448"/>
    </source>
</evidence>
<comment type="subcellular location">
    <subcellularLocation>
        <location evidence="1">Endoplasmic reticulum</location>
    </subcellularLocation>
</comment>
<evidence type="ECO:0000313" key="7">
    <source>
        <dbReference type="EMBL" id="KZZ94444.1"/>
    </source>
</evidence>
<keyword evidence="8" id="KW-1185">Reference proteome</keyword>